<keyword evidence="1" id="KW-0175">Coiled coil</keyword>
<sequence>SRVCLDHYKNKVAKIRAAREQAQQRGKNISRYASDWLDRNERKLEKARLEFQQVNELCCEQMQAAWNKRFTHLSSVFANLIQCEESLSALVNASVVSCSSFVSSARPLAITDGLQKTPLAIEPSENKIANTSASANVFELFGAAPPIITEPKTPPDSRRNGSQQWLSTSPLNDPFASPGSRQFGSQQWPPTAPPSSGDPFANFSDMVQTQQQQ</sequence>
<feature type="non-terminal residue" evidence="3">
    <location>
        <position position="1"/>
    </location>
</feature>
<proteinExistence type="predicted"/>
<dbReference type="EMBL" id="KQ100299">
    <property type="protein sequence ID" value="KMS93658.1"/>
    <property type="molecule type" value="Genomic_DNA"/>
</dbReference>
<feature type="non-terminal residue" evidence="3">
    <location>
        <position position="213"/>
    </location>
</feature>
<accession>A0A0J8B165</accession>
<feature type="coiled-coil region" evidence="1">
    <location>
        <begin position="5"/>
        <end position="57"/>
    </location>
</feature>
<dbReference type="Gene3D" id="1.20.1270.60">
    <property type="entry name" value="Arfaptin homology (AH) domain/BAR domain"/>
    <property type="match status" value="1"/>
</dbReference>
<evidence type="ECO:0000256" key="2">
    <source>
        <dbReference type="SAM" id="MobiDB-lite"/>
    </source>
</evidence>
<evidence type="ECO:0000256" key="1">
    <source>
        <dbReference type="SAM" id="Coils"/>
    </source>
</evidence>
<protein>
    <submittedName>
        <fullName evidence="3">Uncharacterized protein</fullName>
    </submittedName>
</protein>
<feature type="region of interest" description="Disordered" evidence="2">
    <location>
        <begin position="146"/>
        <end position="213"/>
    </location>
</feature>
<dbReference type="AlphaFoldDB" id="A0A0J8B165"/>
<dbReference type="Gramene" id="KMS93658">
    <property type="protein sequence ID" value="KMS93658"/>
    <property type="gene ID" value="BVRB_029250"/>
</dbReference>
<organism evidence="3 4">
    <name type="scientific">Beta vulgaris subsp. vulgaris</name>
    <name type="common">Beet</name>
    <dbReference type="NCBI Taxonomy" id="3555"/>
    <lineage>
        <taxon>Eukaryota</taxon>
        <taxon>Viridiplantae</taxon>
        <taxon>Streptophyta</taxon>
        <taxon>Embryophyta</taxon>
        <taxon>Tracheophyta</taxon>
        <taxon>Spermatophyta</taxon>
        <taxon>Magnoliopsida</taxon>
        <taxon>eudicotyledons</taxon>
        <taxon>Gunneridae</taxon>
        <taxon>Pentapetalae</taxon>
        <taxon>Caryophyllales</taxon>
        <taxon>Chenopodiaceae</taxon>
        <taxon>Betoideae</taxon>
        <taxon>Beta</taxon>
    </lineage>
</organism>
<name>A0A0J8B165_BETVV</name>
<reference evidence="3 4" key="1">
    <citation type="journal article" date="2014" name="Nature">
        <title>The genome of the recently domesticated crop plant sugar beet (Beta vulgaris).</title>
        <authorList>
            <person name="Dohm J.C."/>
            <person name="Minoche A.E."/>
            <person name="Holtgrawe D."/>
            <person name="Capella-Gutierrez S."/>
            <person name="Zakrzewski F."/>
            <person name="Tafer H."/>
            <person name="Rupp O."/>
            <person name="Sorensen T.R."/>
            <person name="Stracke R."/>
            <person name="Reinhardt R."/>
            <person name="Goesmann A."/>
            <person name="Kraft T."/>
            <person name="Schulz B."/>
            <person name="Stadler P.F."/>
            <person name="Schmidt T."/>
            <person name="Gabaldon T."/>
            <person name="Lehrach H."/>
            <person name="Weisshaar B."/>
            <person name="Himmelbauer H."/>
        </authorList>
    </citation>
    <scope>NUCLEOTIDE SEQUENCE [LARGE SCALE GENOMIC DNA]</scope>
    <source>
        <tissue evidence="3">Taproot</tissue>
    </source>
</reference>
<dbReference type="InterPro" id="IPR027267">
    <property type="entry name" value="AH/BAR_dom_sf"/>
</dbReference>
<feature type="compositionally biased region" description="Polar residues" evidence="2">
    <location>
        <begin position="179"/>
        <end position="189"/>
    </location>
</feature>
<evidence type="ECO:0000313" key="3">
    <source>
        <dbReference type="EMBL" id="KMS93658.1"/>
    </source>
</evidence>
<gene>
    <name evidence="3" type="ORF">BVRB_029250</name>
</gene>
<dbReference type="Proteomes" id="UP000035740">
    <property type="component" value="Unassembled WGS sequence"/>
</dbReference>
<feature type="compositionally biased region" description="Polar residues" evidence="2">
    <location>
        <begin position="160"/>
        <end position="171"/>
    </location>
</feature>
<evidence type="ECO:0000313" key="4">
    <source>
        <dbReference type="Proteomes" id="UP000035740"/>
    </source>
</evidence>
<dbReference type="SUPFAM" id="SSF103657">
    <property type="entry name" value="BAR/IMD domain-like"/>
    <property type="match status" value="1"/>
</dbReference>
<keyword evidence="4" id="KW-1185">Reference proteome</keyword>